<evidence type="ECO:0000259" key="1">
    <source>
        <dbReference type="Pfam" id="PF05685"/>
    </source>
</evidence>
<dbReference type="InterPro" id="IPR012296">
    <property type="entry name" value="Nuclease_put_TT1808"/>
</dbReference>
<accession>A0A6J4UVE2</accession>
<dbReference type="AlphaFoldDB" id="A0A6J4UVE2"/>
<dbReference type="PANTHER" id="PTHR35400">
    <property type="entry name" value="SLR1083 PROTEIN"/>
    <property type="match status" value="1"/>
</dbReference>
<dbReference type="InterPro" id="IPR008538">
    <property type="entry name" value="Uma2"/>
</dbReference>
<proteinExistence type="predicted"/>
<protein>
    <recommendedName>
        <fullName evidence="1">Putative restriction endonuclease domain-containing protein</fullName>
    </recommendedName>
</protein>
<gene>
    <name evidence="2" type="ORF">AVDCRST_MAG19-1699</name>
</gene>
<feature type="domain" description="Putative restriction endonuclease" evidence="1">
    <location>
        <begin position="6"/>
        <end position="69"/>
    </location>
</feature>
<evidence type="ECO:0000313" key="2">
    <source>
        <dbReference type="EMBL" id="CAA9559585.1"/>
    </source>
</evidence>
<name>A0A6J4UVE2_9BACT</name>
<dbReference type="CDD" id="cd06260">
    <property type="entry name" value="DUF820-like"/>
    <property type="match status" value="1"/>
</dbReference>
<dbReference type="InterPro" id="IPR011335">
    <property type="entry name" value="Restrct_endonuc-II-like"/>
</dbReference>
<dbReference type="Pfam" id="PF05685">
    <property type="entry name" value="Uma2"/>
    <property type="match status" value="1"/>
</dbReference>
<organism evidence="2">
    <name type="scientific">uncultured Thermomicrobiales bacterium</name>
    <dbReference type="NCBI Taxonomy" id="1645740"/>
    <lineage>
        <taxon>Bacteria</taxon>
        <taxon>Pseudomonadati</taxon>
        <taxon>Thermomicrobiota</taxon>
        <taxon>Thermomicrobia</taxon>
        <taxon>Thermomicrobiales</taxon>
        <taxon>environmental samples</taxon>
    </lineage>
</organism>
<reference evidence="2" key="1">
    <citation type="submission" date="2020-02" db="EMBL/GenBank/DDBJ databases">
        <authorList>
            <person name="Meier V. D."/>
        </authorList>
    </citation>
    <scope>NUCLEOTIDE SEQUENCE</scope>
    <source>
        <strain evidence="2">AVDCRST_MAG19</strain>
    </source>
</reference>
<sequence>MTEAMIERAPELLVEIASPSSRGTDRGRKPVLYARSGLREYWFVDLAPRSVTVHGEPEGERYGRVERAEDVARSVMMPGPGVDLAGLFAGFPRSR</sequence>
<dbReference type="Gene3D" id="3.90.1570.10">
    <property type="entry name" value="tt1808, chain A"/>
    <property type="match status" value="1"/>
</dbReference>
<dbReference type="SUPFAM" id="SSF52980">
    <property type="entry name" value="Restriction endonuclease-like"/>
    <property type="match status" value="1"/>
</dbReference>
<dbReference type="PANTHER" id="PTHR35400:SF3">
    <property type="entry name" value="SLL1072 PROTEIN"/>
    <property type="match status" value="1"/>
</dbReference>
<dbReference type="EMBL" id="CADCWL010000069">
    <property type="protein sequence ID" value="CAA9559585.1"/>
    <property type="molecule type" value="Genomic_DNA"/>
</dbReference>